<dbReference type="PANTHER" id="PTHR31973">
    <property type="entry name" value="POLYPROTEIN, PUTATIVE-RELATED"/>
    <property type="match status" value="1"/>
</dbReference>
<name>A0A445ACQ6_ARAHY</name>
<evidence type="ECO:0008006" key="3">
    <source>
        <dbReference type="Google" id="ProtNLM"/>
    </source>
</evidence>
<organism evidence="1 2">
    <name type="scientific">Arachis hypogaea</name>
    <name type="common">Peanut</name>
    <dbReference type="NCBI Taxonomy" id="3818"/>
    <lineage>
        <taxon>Eukaryota</taxon>
        <taxon>Viridiplantae</taxon>
        <taxon>Streptophyta</taxon>
        <taxon>Embryophyta</taxon>
        <taxon>Tracheophyta</taxon>
        <taxon>Spermatophyta</taxon>
        <taxon>Magnoliopsida</taxon>
        <taxon>eudicotyledons</taxon>
        <taxon>Gunneridae</taxon>
        <taxon>Pentapetalae</taxon>
        <taxon>rosids</taxon>
        <taxon>fabids</taxon>
        <taxon>Fabales</taxon>
        <taxon>Fabaceae</taxon>
        <taxon>Papilionoideae</taxon>
        <taxon>50 kb inversion clade</taxon>
        <taxon>dalbergioids sensu lato</taxon>
        <taxon>Dalbergieae</taxon>
        <taxon>Pterocarpus clade</taxon>
        <taxon>Arachis</taxon>
    </lineage>
</organism>
<sequence>MQGVKNYSIRRSADYRVVESDRLKTICELRALPYYDGHLMVRDCSMFDKVLWAFPSCVKAFKHCKPFVSIDDTHLYGKYSCVLLISVAQDGLLIISDRSQAIKAALRVDDSSWHPRRTFHAYCVRHMAANFISHLKSSKGKRYLINAAYSPSKAGYEWYIDALRGLSREMADCVGRFNKEIWLQHCDDGRQFGHMIANLLECINTMLKVTRYLPISAIVRCTYERLQKLFVTTGREAEAQLAARNRYSQWLMTAIEKNREDIPNMRVTHCDRRVSVFVVEVLEPFESWYQGSFRVRLTVGTYDCGLFQSLHFPCRHALTACAAASGMGHGFVPSPSCAGRLLEDLYPLGFGMTWMRASARRRGVAYAGKSGILVEVIPTNPQTKLRWLFPFWWLEVTELFRVELSFSELHSRVIFIV</sequence>
<accession>A0A445ACQ6</accession>
<dbReference type="AlphaFoldDB" id="A0A445ACQ6"/>
<evidence type="ECO:0000313" key="1">
    <source>
        <dbReference type="EMBL" id="RYR24284.1"/>
    </source>
</evidence>
<gene>
    <name evidence="1" type="ORF">Ahy_B02g057775</name>
</gene>
<reference evidence="1 2" key="1">
    <citation type="submission" date="2019-01" db="EMBL/GenBank/DDBJ databases">
        <title>Sequencing of cultivated peanut Arachis hypogaea provides insights into genome evolution and oil improvement.</title>
        <authorList>
            <person name="Chen X."/>
        </authorList>
    </citation>
    <scope>NUCLEOTIDE SEQUENCE [LARGE SCALE GENOMIC DNA]</scope>
    <source>
        <strain evidence="2">cv. Fuhuasheng</strain>
        <tissue evidence="1">Leaves</tissue>
    </source>
</reference>
<proteinExistence type="predicted"/>
<dbReference type="PANTHER" id="PTHR31973:SF195">
    <property type="entry name" value="MUDR FAMILY TRANSPOSASE"/>
    <property type="match status" value="1"/>
</dbReference>
<dbReference type="EMBL" id="SDMP01000012">
    <property type="protein sequence ID" value="RYR24284.1"/>
    <property type="molecule type" value="Genomic_DNA"/>
</dbReference>
<evidence type="ECO:0000313" key="2">
    <source>
        <dbReference type="Proteomes" id="UP000289738"/>
    </source>
</evidence>
<comment type="caution">
    <text evidence="1">The sequence shown here is derived from an EMBL/GenBank/DDBJ whole genome shotgun (WGS) entry which is preliminary data.</text>
</comment>
<protein>
    <recommendedName>
        <fullName evidence="3">SWIM-type domain-containing protein</fullName>
    </recommendedName>
</protein>
<dbReference type="Proteomes" id="UP000289738">
    <property type="component" value="Chromosome B02"/>
</dbReference>
<keyword evidence="2" id="KW-1185">Reference proteome</keyword>